<comment type="caution">
    <text evidence="2">The sequence shown here is derived from an EMBL/GenBank/DDBJ whole genome shotgun (WGS) entry which is preliminary data.</text>
</comment>
<gene>
    <name evidence="2" type="ORF">M5K25_015887</name>
</gene>
<dbReference type="EMBL" id="JANQDX010000012">
    <property type="protein sequence ID" value="KAL0915468.1"/>
    <property type="molecule type" value="Genomic_DNA"/>
</dbReference>
<organism evidence="2 3">
    <name type="scientific">Dendrobium thyrsiflorum</name>
    <name type="common">Pinecone-like raceme dendrobium</name>
    <name type="synonym">Orchid</name>
    <dbReference type="NCBI Taxonomy" id="117978"/>
    <lineage>
        <taxon>Eukaryota</taxon>
        <taxon>Viridiplantae</taxon>
        <taxon>Streptophyta</taxon>
        <taxon>Embryophyta</taxon>
        <taxon>Tracheophyta</taxon>
        <taxon>Spermatophyta</taxon>
        <taxon>Magnoliopsida</taxon>
        <taxon>Liliopsida</taxon>
        <taxon>Asparagales</taxon>
        <taxon>Orchidaceae</taxon>
        <taxon>Epidendroideae</taxon>
        <taxon>Malaxideae</taxon>
        <taxon>Dendrobiinae</taxon>
        <taxon>Dendrobium</taxon>
    </lineage>
</organism>
<reference evidence="2 3" key="1">
    <citation type="journal article" date="2024" name="Plant Biotechnol. J.">
        <title>Dendrobium thyrsiflorum genome and its molecular insights into genes involved in important horticultural traits.</title>
        <authorList>
            <person name="Chen B."/>
            <person name="Wang J.Y."/>
            <person name="Zheng P.J."/>
            <person name="Li K.L."/>
            <person name="Liang Y.M."/>
            <person name="Chen X.F."/>
            <person name="Zhang C."/>
            <person name="Zhao X."/>
            <person name="He X."/>
            <person name="Zhang G.Q."/>
            <person name="Liu Z.J."/>
            <person name="Xu Q."/>
        </authorList>
    </citation>
    <scope>NUCLEOTIDE SEQUENCE [LARGE SCALE GENOMIC DNA]</scope>
    <source>
        <strain evidence="2">GZMU011</strain>
    </source>
</reference>
<dbReference type="AlphaFoldDB" id="A0ABD0URI2"/>
<name>A0ABD0URI2_DENTH</name>
<sequence length="135" mass="15520">MFGKIFQVVKRLKMNLLDMDAALPEEAIRTSKACFFRRCAWRMFVKSAESIFELVQATVLFEDMIKADYLKNGWWYWSSLTAAARTATLSSLALRLYALDDSIIYNKDPPESLDPDGQRLISRTGRKRKDLEVGS</sequence>
<dbReference type="PANTHER" id="PTHR47162:SF10">
    <property type="entry name" value="METHYL-CPG-BINDING DOMAIN-CONTAINING PROTEIN 9 ISOFORM X1"/>
    <property type="match status" value="1"/>
</dbReference>
<dbReference type="PANTHER" id="PTHR47162">
    <property type="entry name" value="OS02G0192300 PROTEIN"/>
    <property type="match status" value="1"/>
</dbReference>
<evidence type="ECO:0000256" key="1">
    <source>
        <dbReference type="SAM" id="MobiDB-lite"/>
    </source>
</evidence>
<protein>
    <submittedName>
        <fullName evidence="2">Uncharacterized protein</fullName>
    </submittedName>
</protein>
<dbReference type="Proteomes" id="UP001552299">
    <property type="component" value="Unassembled WGS sequence"/>
</dbReference>
<proteinExistence type="predicted"/>
<evidence type="ECO:0000313" key="3">
    <source>
        <dbReference type="Proteomes" id="UP001552299"/>
    </source>
</evidence>
<keyword evidence="3" id="KW-1185">Reference proteome</keyword>
<feature type="region of interest" description="Disordered" evidence="1">
    <location>
        <begin position="108"/>
        <end position="135"/>
    </location>
</feature>
<evidence type="ECO:0000313" key="2">
    <source>
        <dbReference type="EMBL" id="KAL0915468.1"/>
    </source>
</evidence>
<accession>A0ABD0URI2</accession>